<dbReference type="HOGENOM" id="CLU_013253_8_2_1"/>
<keyword evidence="7" id="KW-1185">Reference proteome</keyword>
<name>B0D562_LACBS</name>
<dbReference type="CDD" id="cd05471">
    <property type="entry name" value="pepsin_like"/>
    <property type="match status" value="1"/>
</dbReference>
<feature type="transmembrane region" description="Helical" evidence="4">
    <location>
        <begin position="562"/>
        <end position="589"/>
    </location>
</feature>
<dbReference type="RefSeq" id="XP_001878672.1">
    <property type="nucleotide sequence ID" value="XM_001878637.1"/>
</dbReference>
<dbReference type="OrthoDB" id="771136at2759"/>
<gene>
    <name evidence="6" type="ORF">LACBIDRAFT_316878</name>
</gene>
<dbReference type="InParanoid" id="B0D562"/>
<organism evidence="7">
    <name type="scientific">Laccaria bicolor (strain S238N-H82 / ATCC MYA-4686)</name>
    <name type="common">Bicoloured deceiver</name>
    <name type="synonym">Laccaria laccata var. bicolor</name>
    <dbReference type="NCBI Taxonomy" id="486041"/>
    <lineage>
        <taxon>Eukaryota</taxon>
        <taxon>Fungi</taxon>
        <taxon>Dikarya</taxon>
        <taxon>Basidiomycota</taxon>
        <taxon>Agaricomycotina</taxon>
        <taxon>Agaricomycetes</taxon>
        <taxon>Agaricomycetidae</taxon>
        <taxon>Agaricales</taxon>
        <taxon>Agaricineae</taxon>
        <taxon>Hydnangiaceae</taxon>
        <taxon>Laccaria</taxon>
    </lineage>
</organism>
<dbReference type="Pfam" id="PF00026">
    <property type="entry name" value="Asp"/>
    <property type="match status" value="1"/>
</dbReference>
<dbReference type="PANTHER" id="PTHR47966">
    <property type="entry name" value="BETA-SITE APP-CLEAVING ENZYME, ISOFORM A-RELATED"/>
    <property type="match status" value="1"/>
</dbReference>
<dbReference type="PROSITE" id="PS51767">
    <property type="entry name" value="PEPTIDASE_A1"/>
    <property type="match status" value="1"/>
</dbReference>
<evidence type="ECO:0000256" key="4">
    <source>
        <dbReference type="SAM" id="Phobius"/>
    </source>
</evidence>
<dbReference type="InterPro" id="IPR033121">
    <property type="entry name" value="PEPTIDASE_A1"/>
</dbReference>
<dbReference type="EMBL" id="DS547097">
    <property type="protein sequence ID" value="EDR10222.1"/>
    <property type="molecule type" value="Genomic_DNA"/>
</dbReference>
<evidence type="ECO:0000313" key="7">
    <source>
        <dbReference type="Proteomes" id="UP000001194"/>
    </source>
</evidence>
<evidence type="ECO:0000259" key="5">
    <source>
        <dbReference type="PROSITE" id="PS51767"/>
    </source>
</evidence>
<dbReference type="PRINTS" id="PR00792">
    <property type="entry name" value="PEPSIN"/>
</dbReference>
<dbReference type="InterPro" id="IPR034164">
    <property type="entry name" value="Pepsin-like_dom"/>
</dbReference>
<dbReference type="InterPro" id="IPR021109">
    <property type="entry name" value="Peptidase_aspartic_dom_sf"/>
</dbReference>
<dbReference type="GO" id="GO:0006508">
    <property type="term" value="P:proteolysis"/>
    <property type="evidence" value="ECO:0007669"/>
    <property type="project" value="UniProtKB-KW"/>
</dbReference>
<protein>
    <submittedName>
        <fullName evidence="6">Predicted protein</fullName>
    </submittedName>
</protein>
<evidence type="ECO:0000256" key="3">
    <source>
        <dbReference type="RuleBase" id="RU000454"/>
    </source>
</evidence>
<evidence type="ECO:0000256" key="1">
    <source>
        <dbReference type="ARBA" id="ARBA00007447"/>
    </source>
</evidence>
<dbReference type="KEGG" id="lbc:LACBIDRAFT_316878"/>
<dbReference type="SUPFAM" id="SSF50630">
    <property type="entry name" value="Acid proteases"/>
    <property type="match status" value="1"/>
</dbReference>
<dbReference type="PROSITE" id="PS00141">
    <property type="entry name" value="ASP_PROTEASE"/>
    <property type="match status" value="1"/>
</dbReference>
<dbReference type="GeneID" id="6074646"/>
<dbReference type="PANTHER" id="PTHR47966:SF51">
    <property type="entry name" value="BETA-SITE APP-CLEAVING ENZYME, ISOFORM A-RELATED"/>
    <property type="match status" value="1"/>
</dbReference>
<dbReference type="InterPro" id="IPR001969">
    <property type="entry name" value="Aspartic_peptidase_AS"/>
</dbReference>
<keyword evidence="4" id="KW-0812">Transmembrane</keyword>
<dbReference type="Gene3D" id="2.40.70.10">
    <property type="entry name" value="Acid Proteases"/>
    <property type="match status" value="2"/>
</dbReference>
<dbReference type="GO" id="GO:0004190">
    <property type="term" value="F:aspartic-type endopeptidase activity"/>
    <property type="evidence" value="ECO:0007669"/>
    <property type="project" value="UniProtKB-KW"/>
</dbReference>
<keyword evidence="4" id="KW-1133">Transmembrane helix</keyword>
<reference evidence="6 7" key="1">
    <citation type="journal article" date="2008" name="Nature">
        <title>The genome of Laccaria bicolor provides insights into mycorrhizal symbiosis.</title>
        <authorList>
            <person name="Martin F."/>
            <person name="Aerts A."/>
            <person name="Ahren D."/>
            <person name="Brun A."/>
            <person name="Danchin E.G.J."/>
            <person name="Duchaussoy F."/>
            <person name="Gibon J."/>
            <person name="Kohler A."/>
            <person name="Lindquist E."/>
            <person name="Pereda V."/>
            <person name="Salamov A."/>
            <person name="Shapiro H.J."/>
            <person name="Wuyts J."/>
            <person name="Blaudez D."/>
            <person name="Buee M."/>
            <person name="Brokstein P."/>
            <person name="Canbaeck B."/>
            <person name="Cohen D."/>
            <person name="Courty P.E."/>
            <person name="Coutinho P.M."/>
            <person name="Delaruelle C."/>
            <person name="Detter J.C."/>
            <person name="Deveau A."/>
            <person name="DiFazio S."/>
            <person name="Duplessis S."/>
            <person name="Fraissinet-Tachet L."/>
            <person name="Lucic E."/>
            <person name="Frey-Klett P."/>
            <person name="Fourrey C."/>
            <person name="Feussner I."/>
            <person name="Gay G."/>
            <person name="Grimwood J."/>
            <person name="Hoegger P.J."/>
            <person name="Jain P."/>
            <person name="Kilaru S."/>
            <person name="Labbe J."/>
            <person name="Lin Y.C."/>
            <person name="Legue V."/>
            <person name="Le Tacon F."/>
            <person name="Marmeisse R."/>
            <person name="Melayah D."/>
            <person name="Montanini B."/>
            <person name="Muratet M."/>
            <person name="Nehls U."/>
            <person name="Niculita-Hirzel H."/>
            <person name="Oudot-Le Secq M.P."/>
            <person name="Peter M."/>
            <person name="Quesneville H."/>
            <person name="Rajashekar B."/>
            <person name="Reich M."/>
            <person name="Rouhier N."/>
            <person name="Schmutz J."/>
            <person name="Yin T."/>
            <person name="Chalot M."/>
            <person name="Henrissat B."/>
            <person name="Kuees U."/>
            <person name="Lucas S."/>
            <person name="Van de Peer Y."/>
            <person name="Podila G.K."/>
            <person name="Polle A."/>
            <person name="Pukkila P.J."/>
            <person name="Richardson P.M."/>
            <person name="Rouze P."/>
            <person name="Sanders I.R."/>
            <person name="Stajich J.E."/>
            <person name="Tunlid A."/>
            <person name="Tuskan G."/>
            <person name="Grigoriev I.V."/>
        </authorList>
    </citation>
    <scope>NUCLEOTIDE SEQUENCE [LARGE SCALE GENOMIC DNA]</scope>
    <source>
        <strain evidence="7">S238N-H82 / ATCC MYA-4686</strain>
    </source>
</reference>
<dbReference type="InterPro" id="IPR001461">
    <property type="entry name" value="Aspartic_peptidase_A1"/>
</dbReference>
<keyword evidence="3" id="KW-0645">Protease</keyword>
<dbReference type="AlphaFoldDB" id="B0D562"/>
<keyword evidence="2 3" id="KW-0064">Aspartyl protease</keyword>
<feature type="domain" description="Peptidase A1" evidence="5">
    <location>
        <begin position="147"/>
        <end position="481"/>
    </location>
</feature>
<evidence type="ECO:0000313" key="6">
    <source>
        <dbReference type="EMBL" id="EDR10222.1"/>
    </source>
</evidence>
<proteinExistence type="inferred from homology"/>
<comment type="similarity">
    <text evidence="1 3">Belongs to the peptidase A1 family.</text>
</comment>
<evidence type="ECO:0000256" key="2">
    <source>
        <dbReference type="ARBA" id="ARBA00022750"/>
    </source>
</evidence>
<accession>B0D562</accession>
<keyword evidence="3" id="KW-0378">Hydrolase</keyword>
<sequence length="628" mass="66867">MTLTCVQIWSQKVAVRADKGHTSAADPAFPHIIRPVPSRHPSPAFFFFLINLHFFSFRPSLLRLRQPLTLETTVLALTMKSSVASLLVALTSATTSAYGLELEFQRRSIMVGSQSTDNRFDLLKTLGGKDATSSSTSNVTNIQNTRYTTNIVLNGKQVLVALDTGSTDLWVAPTVDIGSFNDSGIPLELLYGDGSYGVSGTIGVAPFKLGTYDVPQQAFLRATKGSVSGITDIGVSGLLGLSFDFVSASPINAHIKSIYGTDATWGRSVLKNIFSQNASQPNFIAIDLARTDDLEETAGGAFSIGEYAPKYVAIANSPKLTQFPKNGDRWTTLLESVHVNGAAIALKSKIQGVLSGTSQALLDTGDPAAILPTYLFDAIYSQIPGAVAYDEGSTHLYILPCNTTQSVSLFFGGKEYPIHPLDLSTITQPLEIDGKQYVACASSFMAADNWAGDAYEVSLGDAFLRNVYTVFDFGDTGTDGSTDEPYMKLFAKTDPVKAASQVATIRGKTMAGMPPEIAPSTLIKLINGGAVAAAGSSANSTKSASNLDASVLSVSGETIAKYGLIAVLLLSANVIIGLALLVFAILNCVRRESSKSVSRAAPQYIPVKVRDEESAYSTPYHDQSKYSQ</sequence>
<dbReference type="Proteomes" id="UP000001194">
    <property type="component" value="Unassembled WGS sequence"/>
</dbReference>
<keyword evidence="4" id="KW-0472">Membrane</keyword>